<feature type="transmembrane region" description="Helical" evidence="7">
    <location>
        <begin position="114"/>
        <end position="138"/>
    </location>
</feature>
<protein>
    <submittedName>
        <fullName evidence="8">Potassium uptake transporter</fullName>
    </submittedName>
</protein>
<evidence type="ECO:0000256" key="4">
    <source>
        <dbReference type="ARBA" id="ARBA00022989"/>
    </source>
</evidence>
<keyword evidence="3 7" id="KW-0812">Transmembrane</keyword>
<feature type="transmembrane region" description="Helical" evidence="7">
    <location>
        <begin position="63"/>
        <end position="84"/>
    </location>
</feature>
<name>A0AB34FGZ8_9HYPO</name>
<dbReference type="PANTHER" id="PTHR31064:SF5">
    <property type="entry name" value="POTASSIUM ION TRANSPORTER (EUROFUNG)"/>
    <property type="match status" value="1"/>
</dbReference>
<keyword evidence="9" id="KW-1185">Reference proteome</keyword>
<dbReference type="Pfam" id="PF02386">
    <property type="entry name" value="TrkH"/>
    <property type="match status" value="2"/>
</dbReference>
<evidence type="ECO:0000256" key="5">
    <source>
        <dbReference type="ARBA" id="ARBA00023065"/>
    </source>
</evidence>
<gene>
    <name evidence="8" type="ORF">O9K51_09524</name>
</gene>
<keyword evidence="2" id="KW-0813">Transport</keyword>
<sequence>MRRPGFLALHGAYIALMGLLSLPVLYSRDNLAAIDAYFVGCSASTGSGLNTVDLGPLPLYQQLYLYFVPMLTSPCFVNIVVVVLRLRWFDKRINGLGSRDSEEIGGVEYRSLKLLLPIVISYFFGLHLLGGAILSIWVRFADAKYTAYLDQLAQNHTWWAFYTTQSLMDNLGFTLTPDAMVHFRDAAIPLLLLTALALAGETLYPVLLRFAAIKIFPIFFEVVSAYVGISHPSVSSSLSSKFSVAGKIVVCAMMIRGRHRGMPDRLDPTILLPSEREREEPKSEGFVRHMPLLEGAVVEKPTEILNMN</sequence>
<proteinExistence type="predicted"/>
<evidence type="ECO:0000313" key="8">
    <source>
        <dbReference type="EMBL" id="KAJ6437696.1"/>
    </source>
</evidence>
<feature type="transmembrane region" description="Helical" evidence="7">
    <location>
        <begin position="7"/>
        <end position="26"/>
    </location>
</feature>
<comment type="caution">
    <text evidence="8">The sequence shown here is derived from an EMBL/GenBank/DDBJ whole genome shotgun (WGS) entry which is preliminary data.</text>
</comment>
<dbReference type="EMBL" id="JAQHRD010000010">
    <property type="protein sequence ID" value="KAJ6437696.1"/>
    <property type="molecule type" value="Genomic_DNA"/>
</dbReference>
<evidence type="ECO:0000256" key="6">
    <source>
        <dbReference type="ARBA" id="ARBA00023136"/>
    </source>
</evidence>
<dbReference type="GO" id="GO:0005886">
    <property type="term" value="C:plasma membrane"/>
    <property type="evidence" value="ECO:0007669"/>
    <property type="project" value="TreeGrafter"/>
</dbReference>
<evidence type="ECO:0000256" key="3">
    <source>
        <dbReference type="ARBA" id="ARBA00022692"/>
    </source>
</evidence>
<dbReference type="AlphaFoldDB" id="A0AB34FGZ8"/>
<dbReference type="GO" id="GO:0140107">
    <property type="term" value="F:high-affinity potassium ion transmembrane transporter activity"/>
    <property type="evidence" value="ECO:0007669"/>
    <property type="project" value="TreeGrafter"/>
</dbReference>
<dbReference type="PANTHER" id="PTHR31064">
    <property type="entry name" value="POTASSIUM TRANSPORT PROTEIN DDB_G0292412-RELATED"/>
    <property type="match status" value="1"/>
</dbReference>
<dbReference type="Proteomes" id="UP001163105">
    <property type="component" value="Unassembled WGS sequence"/>
</dbReference>
<feature type="transmembrane region" description="Helical" evidence="7">
    <location>
        <begin position="186"/>
        <end position="204"/>
    </location>
</feature>
<keyword evidence="6 7" id="KW-0472">Membrane</keyword>
<evidence type="ECO:0000256" key="1">
    <source>
        <dbReference type="ARBA" id="ARBA00004141"/>
    </source>
</evidence>
<evidence type="ECO:0000313" key="9">
    <source>
        <dbReference type="Proteomes" id="UP001163105"/>
    </source>
</evidence>
<dbReference type="GO" id="GO:1990573">
    <property type="term" value="P:potassium ion import across plasma membrane"/>
    <property type="evidence" value="ECO:0007669"/>
    <property type="project" value="TreeGrafter"/>
</dbReference>
<dbReference type="InterPro" id="IPR051143">
    <property type="entry name" value="TrkH_K-transport"/>
</dbReference>
<evidence type="ECO:0000256" key="2">
    <source>
        <dbReference type="ARBA" id="ARBA00022448"/>
    </source>
</evidence>
<keyword evidence="5" id="KW-0406">Ion transport</keyword>
<organism evidence="8 9">
    <name type="scientific">Purpureocillium lavendulum</name>
    <dbReference type="NCBI Taxonomy" id="1247861"/>
    <lineage>
        <taxon>Eukaryota</taxon>
        <taxon>Fungi</taxon>
        <taxon>Dikarya</taxon>
        <taxon>Ascomycota</taxon>
        <taxon>Pezizomycotina</taxon>
        <taxon>Sordariomycetes</taxon>
        <taxon>Hypocreomycetidae</taxon>
        <taxon>Hypocreales</taxon>
        <taxon>Ophiocordycipitaceae</taxon>
        <taxon>Purpureocillium</taxon>
    </lineage>
</organism>
<dbReference type="GO" id="GO:0030007">
    <property type="term" value="P:intracellular potassium ion homeostasis"/>
    <property type="evidence" value="ECO:0007669"/>
    <property type="project" value="TreeGrafter"/>
</dbReference>
<reference evidence="8" key="1">
    <citation type="submission" date="2023-01" db="EMBL/GenBank/DDBJ databases">
        <title>The growth and conidiation of Purpureocillium lavendulum are regulated by nitrogen source and histone H3K14 acetylation.</title>
        <authorList>
            <person name="Tang P."/>
            <person name="Han J."/>
            <person name="Zhang C."/>
            <person name="Tang P."/>
            <person name="Qi F."/>
            <person name="Zhang K."/>
            <person name="Liang L."/>
        </authorList>
    </citation>
    <scope>NUCLEOTIDE SEQUENCE</scope>
    <source>
        <strain evidence="8">YMF1.00683</strain>
    </source>
</reference>
<dbReference type="InterPro" id="IPR003445">
    <property type="entry name" value="Cat_transpt"/>
</dbReference>
<accession>A0AB34FGZ8</accession>
<keyword evidence="4 7" id="KW-1133">Transmembrane helix</keyword>
<comment type="subcellular location">
    <subcellularLocation>
        <location evidence="1">Membrane</location>
        <topology evidence="1">Multi-pass membrane protein</topology>
    </subcellularLocation>
</comment>
<evidence type="ECO:0000256" key="7">
    <source>
        <dbReference type="SAM" id="Phobius"/>
    </source>
</evidence>